<feature type="domain" description="Isochorismatase-like" evidence="2">
    <location>
        <begin position="44"/>
        <end position="211"/>
    </location>
</feature>
<evidence type="ECO:0000313" key="3">
    <source>
        <dbReference type="EMBL" id="PWW01891.1"/>
    </source>
</evidence>
<dbReference type="Proteomes" id="UP000246352">
    <property type="component" value="Unassembled WGS sequence"/>
</dbReference>
<dbReference type="Gene3D" id="3.40.50.850">
    <property type="entry name" value="Isochorismatase-like"/>
    <property type="match status" value="1"/>
</dbReference>
<reference evidence="3 4" key="1">
    <citation type="submission" date="2018-05" db="EMBL/GenBank/DDBJ databases">
        <title>Genomic Encyclopedia of Type Strains, Phase IV (KMG-IV): sequencing the most valuable type-strain genomes for metagenomic binning, comparative biology and taxonomic classification.</title>
        <authorList>
            <person name="Goeker M."/>
        </authorList>
    </citation>
    <scope>NUCLEOTIDE SEQUENCE [LARGE SCALE GENOMIC DNA]</scope>
    <source>
        <strain evidence="3 4">DSM 16791</strain>
    </source>
</reference>
<dbReference type="PANTHER" id="PTHR43540:SF1">
    <property type="entry name" value="ISOCHORISMATASE HYDROLASE"/>
    <property type="match status" value="1"/>
</dbReference>
<dbReference type="Pfam" id="PF00857">
    <property type="entry name" value="Isochorismatase"/>
    <property type="match status" value="1"/>
</dbReference>
<evidence type="ECO:0000259" key="2">
    <source>
        <dbReference type="Pfam" id="PF00857"/>
    </source>
</evidence>
<keyword evidence="4" id="KW-1185">Reference proteome</keyword>
<gene>
    <name evidence="3" type="ORF">DFR52_102555</name>
</gene>
<evidence type="ECO:0000256" key="1">
    <source>
        <dbReference type="ARBA" id="ARBA00022801"/>
    </source>
</evidence>
<dbReference type="PANTHER" id="PTHR43540">
    <property type="entry name" value="PEROXYUREIDOACRYLATE/UREIDOACRYLATE AMIDOHYDROLASE-RELATED"/>
    <property type="match status" value="1"/>
</dbReference>
<dbReference type="InterPro" id="IPR050272">
    <property type="entry name" value="Isochorismatase-like_hydrls"/>
</dbReference>
<dbReference type="OrthoDB" id="9807387at2"/>
<dbReference type="SUPFAM" id="SSF52499">
    <property type="entry name" value="Isochorismatase-like hydrolases"/>
    <property type="match status" value="1"/>
</dbReference>
<accession>A0A317PNR0</accession>
<dbReference type="EMBL" id="QGTR01000002">
    <property type="protein sequence ID" value="PWW01891.1"/>
    <property type="molecule type" value="Genomic_DNA"/>
</dbReference>
<dbReference type="RefSeq" id="WP_158284915.1">
    <property type="nucleotide sequence ID" value="NZ_QGTR01000002.1"/>
</dbReference>
<dbReference type="CDD" id="cd00431">
    <property type="entry name" value="cysteine_hydrolases"/>
    <property type="match status" value="1"/>
</dbReference>
<proteinExistence type="predicted"/>
<keyword evidence="1" id="KW-0378">Hydrolase</keyword>
<organism evidence="3 4">
    <name type="scientific">Hoeflea marina</name>
    <dbReference type="NCBI Taxonomy" id="274592"/>
    <lineage>
        <taxon>Bacteria</taxon>
        <taxon>Pseudomonadati</taxon>
        <taxon>Pseudomonadota</taxon>
        <taxon>Alphaproteobacteria</taxon>
        <taxon>Hyphomicrobiales</taxon>
        <taxon>Rhizobiaceae</taxon>
        <taxon>Hoeflea</taxon>
    </lineage>
</organism>
<name>A0A317PNR0_9HYPH</name>
<evidence type="ECO:0000313" key="4">
    <source>
        <dbReference type="Proteomes" id="UP000246352"/>
    </source>
</evidence>
<dbReference type="InterPro" id="IPR000868">
    <property type="entry name" value="Isochorismatase-like_dom"/>
</dbReference>
<dbReference type="AlphaFoldDB" id="A0A317PNR0"/>
<dbReference type="GO" id="GO:0016787">
    <property type="term" value="F:hydrolase activity"/>
    <property type="evidence" value="ECO:0007669"/>
    <property type="project" value="UniProtKB-KW"/>
</dbReference>
<sequence>MTVILMTAIAALLGLCLYAIAGMYRLQRPTRGPRIDKDARPGEALLIIDMQSDFTGRGGGYPADDVEAVISLINEHASDAYGRDCPVITVRHSFLARYVNVFLRLLARGRGAAGSAGLGLDPRLETGVAADFMKHQADAFSAPEFEAWLDAHRIGRLSIAGRDGNTGIRATAQAALNRGYEVEILAPAVLARAEPQWRLQQRRLSRRGARISM</sequence>
<protein>
    <submittedName>
        <fullName evidence="3">Nicotinamidase-related amidase</fullName>
    </submittedName>
</protein>
<dbReference type="InterPro" id="IPR036380">
    <property type="entry name" value="Isochorismatase-like_sf"/>
</dbReference>
<comment type="caution">
    <text evidence="3">The sequence shown here is derived from an EMBL/GenBank/DDBJ whole genome shotgun (WGS) entry which is preliminary data.</text>
</comment>